<evidence type="ECO:0000256" key="1">
    <source>
        <dbReference type="ARBA" id="ARBA00004123"/>
    </source>
</evidence>
<feature type="region of interest" description="Disordered" evidence="7">
    <location>
        <begin position="1353"/>
        <end position="1432"/>
    </location>
</feature>
<organism evidence="9 10">
    <name type="scientific">Podospora australis</name>
    <dbReference type="NCBI Taxonomy" id="1536484"/>
    <lineage>
        <taxon>Eukaryota</taxon>
        <taxon>Fungi</taxon>
        <taxon>Dikarya</taxon>
        <taxon>Ascomycota</taxon>
        <taxon>Pezizomycotina</taxon>
        <taxon>Sordariomycetes</taxon>
        <taxon>Sordariomycetidae</taxon>
        <taxon>Sordariales</taxon>
        <taxon>Podosporaceae</taxon>
        <taxon>Podospora</taxon>
    </lineage>
</organism>
<evidence type="ECO:0000256" key="6">
    <source>
        <dbReference type="ARBA" id="ARBA00023306"/>
    </source>
</evidence>
<accession>A0AAN6X0Q2</accession>
<feature type="compositionally biased region" description="Low complexity" evidence="7">
    <location>
        <begin position="1657"/>
        <end position="1667"/>
    </location>
</feature>
<sequence length="1744" mass="192818">MSSSPATFLSNVLSTLTPRPPTPPRETHHELSAPIKNALHSRSSVSVHTPPGPPSPGSSAATNSTSRRIRKKVGFSAQAEYKDPPVYREGEAVKQHPTPVSLPRSASKPVKSILKVTNHVPSLLNPTTSPGFDPSNPNVNLAAMLESTTQQLAGGDRESKLDSYEMLTRALKASNNLPDRVALQEKMSLFMQFIQRDIVSKTPQGTLDATLVNHALNMLITFLNFPAIASSISNDFGIFIVDHCIRSFEDSSTPKDIARRLMQVLSLQNFPSKVMSSDRVGRLVSSLHKMEEHLKGKSIVLSRVYIYRKLVMQSRQLMIVHSDWLFDLFTDMLSNLKDIRSCAIALGLELAFSIGHEKHLARKVMEIFNSTSEDQKYIQYYEERLKAMIKDKHESVVVPDIWSVVILLLRLPLDKWEHSVSWLHLIQDCFNSSDFATKVAANRAWNRLTFLMNLENRTFGKHIPTLVTPLISQLKRKGAGKTTEELRQAVFGGICNLLYYTFKPNTNPSLLDVYWDRSVEPIVAKLLDPTSEAAQENLQQASAILGGLLDCTTPRRWKEDRIQDTTVLKPTELPPIDPKWIQRNVAKVFSLLEKILTLDFLALADQDSATFRLWQTLVTTIASAAAKDIKVSKDTAAFVAETLNVLQKVWTQGVSAENGPVFLLAVRAYLRVLVSSLGLLPLTEKPGKNSGIARSPLYTLFSTLSALAPGLADDKGYGDFFSGVFAPFFASKTDKAKMDLAQDLFSTIPLETPRPYGVWLLVADQLSGWLEPGHNSHHSTGSGGDIPIGHDYREIVKVLERGIKSIPNLPWKPWESLFYALFERVREETGDAGVAILVIEPLSKALMEQYTITEGEAVPASNAIRCVAEVLSVATQPRDRQAVDAARRRLWGTALAGSRSSSFDTFDHLYKAVSEALISQYKHFSPTDTESSTNILKELEGFFERCNPQLFLRAMLGLQHGFLPWVQDDNKLLGNQSNAVSATVKSLWDKLSTLISGIDHPEQQLENLEQFFCASFASCHRSIVNSCVALWNRMFQSIAHLEYPAELKAALIRMQLHADIVVPGLETASSEHAGQGPVFVDSFDDFSFTRISTRSSSRKGTPRLASSPSKSPAPAKVTASAKKKLDAPPIRRSGRTPVPRLRHDDSQVQFAAIEPSPVHVEPLESQVLTERQKEVRERQRENAALFPEIRSSPRKSKKDEAQILESRPSPILASSQHVATPEPDGSFDDFVSSTPTPRRGQPMYIPEQDMTDPPSSPPEPRRNPLAAEIRSRSASHNLLDEWQFSSSPIGGSPVPARHGEAPNPAGQNGFVTVVALPEVSLPSSPEKAMDMEKEPELPEEEVIADSMIVEQVELPTIPDNGRKQPSTPLKAPRTAAHHETPTPKSDEMFVDAPSTPPPPSPGRAKKTLELAQQQAGPNEVVPSNNTSFGLDDADERSMIRLVVELDAGTVARQDYVHSSASPEATITRTPTQGCIVVEGESKKTGKSVPQLAVMPARITRSSSRLSTPDLETIPSSQPVGKRGRPKRKRTNSTAQDTNKRTRHDSAEDSEVPDSQPVVVDAGMRQEQAVAQPQEVVKQSMERIPDSSPELSSPPTTPSEENAPAGSAPSEHQDAMDVEAGYDALTDDEEVQSQIALESFSASQRRDDRDEEEDEYIEPAAAEVANAEESMEIEETRPEDTVSNKDEEDATTAEEDPVQKLMNIFRGGLDTLRTVQLSRQDVYQIEDLFMDVKRELYEAERRGRT</sequence>
<dbReference type="Pfam" id="PF12231">
    <property type="entry name" value="Rif1_N"/>
    <property type="match status" value="1"/>
</dbReference>
<feature type="compositionally biased region" description="Low complexity" evidence="7">
    <location>
        <begin position="57"/>
        <end position="66"/>
    </location>
</feature>
<evidence type="ECO:0000256" key="2">
    <source>
        <dbReference type="ARBA" id="ARBA00004574"/>
    </source>
</evidence>
<evidence type="ECO:0000259" key="8">
    <source>
        <dbReference type="Pfam" id="PF12231"/>
    </source>
</evidence>
<name>A0AAN6X0Q2_9PEZI</name>
<dbReference type="GO" id="GO:0000723">
    <property type="term" value="P:telomere maintenance"/>
    <property type="evidence" value="ECO:0007669"/>
    <property type="project" value="TreeGrafter"/>
</dbReference>
<dbReference type="Proteomes" id="UP001302126">
    <property type="component" value="Unassembled WGS sequence"/>
</dbReference>
<feature type="compositionally biased region" description="Acidic residues" evidence="7">
    <location>
        <begin position="1685"/>
        <end position="1695"/>
    </location>
</feature>
<dbReference type="PANTHER" id="PTHR22928">
    <property type="entry name" value="TELOMERE-ASSOCIATED PROTEIN RIF1"/>
    <property type="match status" value="1"/>
</dbReference>
<feature type="compositionally biased region" description="Polar residues" evidence="7">
    <location>
        <begin position="1"/>
        <end position="14"/>
    </location>
</feature>
<dbReference type="GO" id="GO:0140445">
    <property type="term" value="C:chromosome, telomeric repeat region"/>
    <property type="evidence" value="ECO:0007669"/>
    <property type="project" value="TreeGrafter"/>
</dbReference>
<evidence type="ECO:0000313" key="9">
    <source>
        <dbReference type="EMBL" id="KAK4191839.1"/>
    </source>
</evidence>
<dbReference type="InterPro" id="IPR022031">
    <property type="entry name" value="Rif1_N"/>
</dbReference>
<feature type="compositionally biased region" description="Basic and acidic residues" evidence="7">
    <location>
        <begin position="1673"/>
        <end position="1684"/>
    </location>
</feature>
<keyword evidence="6" id="KW-0131">Cell cycle</keyword>
<feature type="region of interest" description="Disordered" evidence="7">
    <location>
        <begin position="1480"/>
        <end position="1696"/>
    </location>
</feature>
<feature type="compositionally biased region" description="Basic and acidic residues" evidence="7">
    <location>
        <begin position="1376"/>
        <end position="1387"/>
    </location>
</feature>
<feature type="compositionally biased region" description="Polar residues" evidence="7">
    <location>
        <begin position="1410"/>
        <end position="1428"/>
    </location>
</feature>
<feature type="compositionally biased region" description="Polar residues" evidence="7">
    <location>
        <begin position="1631"/>
        <end position="1642"/>
    </location>
</feature>
<feature type="compositionally biased region" description="Basic residues" evidence="7">
    <location>
        <begin position="1521"/>
        <end position="1530"/>
    </location>
</feature>
<dbReference type="SUPFAM" id="SSF48371">
    <property type="entry name" value="ARM repeat"/>
    <property type="match status" value="1"/>
</dbReference>
<reference evidence="9" key="1">
    <citation type="journal article" date="2023" name="Mol. Phylogenet. Evol.">
        <title>Genome-scale phylogeny and comparative genomics of the fungal order Sordariales.</title>
        <authorList>
            <person name="Hensen N."/>
            <person name="Bonometti L."/>
            <person name="Westerberg I."/>
            <person name="Brannstrom I.O."/>
            <person name="Guillou S."/>
            <person name="Cros-Aarteil S."/>
            <person name="Calhoun S."/>
            <person name="Haridas S."/>
            <person name="Kuo A."/>
            <person name="Mondo S."/>
            <person name="Pangilinan J."/>
            <person name="Riley R."/>
            <person name="LaButti K."/>
            <person name="Andreopoulos B."/>
            <person name="Lipzen A."/>
            <person name="Chen C."/>
            <person name="Yan M."/>
            <person name="Daum C."/>
            <person name="Ng V."/>
            <person name="Clum A."/>
            <person name="Steindorff A."/>
            <person name="Ohm R.A."/>
            <person name="Martin F."/>
            <person name="Silar P."/>
            <person name="Natvig D.O."/>
            <person name="Lalanne C."/>
            <person name="Gautier V."/>
            <person name="Ament-Velasquez S.L."/>
            <person name="Kruys A."/>
            <person name="Hutchinson M.I."/>
            <person name="Powell A.J."/>
            <person name="Barry K."/>
            <person name="Miller A.N."/>
            <person name="Grigoriev I.V."/>
            <person name="Debuchy R."/>
            <person name="Gladieux P."/>
            <person name="Hiltunen Thoren M."/>
            <person name="Johannesson H."/>
        </authorList>
    </citation>
    <scope>NUCLEOTIDE SEQUENCE</scope>
    <source>
        <strain evidence="9">PSN309</strain>
    </source>
</reference>
<comment type="subcellular location">
    <subcellularLocation>
        <location evidence="2">Chromosome</location>
        <location evidence="2">Telomere</location>
    </subcellularLocation>
    <subcellularLocation>
        <location evidence="1">Nucleus</location>
    </subcellularLocation>
</comment>
<proteinExistence type="predicted"/>
<dbReference type="InterPro" id="IPR016024">
    <property type="entry name" value="ARM-type_fold"/>
</dbReference>
<feature type="region of interest" description="Disordered" evidence="7">
    <location>
        <begin position="1"/>
        <end position="69"/>
    </location>
</feature>
<evidence type="ECO:0000256" key="4">
    <source>
        <dbReference type="ARBA" id="ARBA00022895"/>
    </source>
</evidence>
<keyword evidence="10" id="KW-1185">Reference proteome</keyword>
<keyword evidence="4" id="KW-0779">Telomere</keyword>
<evidence type="ECO:0000256" key="3">
    <source>
        <dbReference type="ARBA" id="ARBA00022454"/>
    </source>
</evidence>
<feature type="compositionally biased region" description="Basic and acidic residues" evidence="7">
    <location>
        <begin position="1537"/>
        <end position="1546"/>
    </location>
</feature>
<feature type="compositionally biased region" description="Low complexity" evidence="7">
    <location>
        <begin position="1105"/>
        <end position="1120"/>
    </location>
</feature>
<feature type="compositionally biased region" description="Low complexity" evidence="7">
    <location>
        <begin position="1585"/>
        <end position="1600"/>
    </location>
</feature>
<dbReference type="EMBL" id="MU864357">
    <property type="protein sequence ID" value="KAK4191839.1"/>
    <property type="molecule type" value="Genomic_DNA"/>
</dbReference>
<feature type="compositionally biased region" description="Basic and acidic residues" evidence="7">
    <location>
        <begin position="1170"/>
        <end position="1181"/>
    </location>
</feature>
<feature type="region of interest" description="Disordered" evidence="7">
    <location>
        <begin position="1094"/>
        <end position="1308"/>
    </location>
</feature>
<evidence type="ECO:0000256" key="7">
    <source>
        <dbReference type="SAM" id="MobiDB-lite"/>
    </source>
</evidence>
<reference evidence="9" key="2">
    <citation type="submission" date="2023-05" db="EMBL/GenBank/DDBJ databases">
        <authorList>
            <consortium name="Lawrence Berkeley National Laboratory"/>
            <person name="Steindorff A."/>
            <person name="Hensen N."/>
            <person name="Bonometti L."/>
            <person name="Westerberg I."/>
            <person name="Brannstrom I.O."/>
            <person name="Guillou S."/>
            <person name="Cros-Aarteil S."/>
            <person name="Calhoun S."/>
            <person name="Haridas S."/>
            <person name="Kuo A."/>
            <person name="Mondo S."/>
            <person name="Pangilinan J."/>
            <person name="Riley R."/>
            <person name="Labutti K."/>
            <person name="Andreopoulos B."/>
            <person name="Lipzen A."/>
            <person name="Chen C."/>
            <person name="Yanf M."/>
            <person name="Daum C."/>
            <person name="Ng V."/>
            <person name="Clum A."/>
            <person name="Ohm R."/>
            <person name="Martin F."/>
            <person name="Silar P."/>
            <person name="Natvig D."/>
            <person name="Lalanne C."/>
            <person name="Gautier V."/>
            <person name="Ament-Velasquez S.L."/>
            <person name="Kruys A."/>
            <person name="Hutchinson M.I."/>
            <person name="Powell A.J."/>
            <person name="Barry K."/>
            <person name="Miller A.N."/>
            <person name="Grigoriev I.V."/>
            <person name="Debuchy R."/>
            <person name="Gladieux P."/>
            <person name="Thoren M.H."/>
            <person name="Johannesson H."/>
        </authorList>
    </citation>
    <scope>NUCLEOTIDE SEQUENCE</scope>
    <source>
        <strain evidence="9">PSN309</strain>
    </source>
</reference>
<keyword evidence="3" id="KW-0158">Chromosome</keyword>
<evidence type="ECO:0000256" key="5">
    <source>
        <dbReference type="ARBA" id="ARBA00023242"/>
    </source>
</evidence>
<dbReference type="GO" id="GO:0005634">
    <property type="term" value="C:nucleus"/>
    <property type="evidence" value="ECO:0007669"/>
    <property type="project" value="UniProtKB-SubCell"/>
</dbReference>
<protein>
    <submittedName>
        <fullName evidence="9">Telomere length regulator protein rif1</fullName>
    </submittedName>
</protein>
<feature type="domain" description="Telomere-associated protein Rif1 N-terminal" evidence="8">
    <location>
        <begin position="152"/>
        <end position="519"/>
    </location>
</feature>
<feature type="compositionally biased region" description="Low complexity" evidence="7">
    <location>
        <begin position="1565"/>
        <end position="1578"/>
    </location>
</feature>
<evidence type="ECO:0000313" key="10">
    <source>
        <dbReference type="Proteomes" id="UP001302126"/>
    </source>
</evidence>
<keyword evidence="5" id="KW-0539">Nucleus</keyword>
<dbReference type="PANTHER" id="PTHR22928:SF3">
    <property type="entry name" value="TELOMERE-ASSOCIATED PROTEIN RIF1"/>
    <property type="match status" value="1"/>
</dbReference>
<comment type="caution">
    <text evidence="9">The sequence shown here is derived from an EMBL/GenBank/DDBJ whole genome shotgun (WGS) entry which is preliminary data.</text>
</comment>
<gene>
    <name evidence="9" type="ORF">QBC35DRAFT_278755</name>
</gene>